<keyword evidence="3" id="KW-0378">Hydrolase</keyword>
<keyword evidence="3" id="KW-0326">Glycosidase</keyword>
<dbReference type="GO" id="GO:0016757">
    <property type="term" value="F:glycosyltransferase activity"/>
    <property type="evidence" value="ECO:0007669"/>
    <property type="project" value="UniProtKB-KW"/>
</dbReference>
<gene>
    <name evidence="3" type="ordered locus">Mfer_0707</name>
</gene>
<dbReference type="Gene3D" id="2.115.10.20">
    <property type="entry name" value="Glycosyl hydrolase domain, family 43"/>
    <property type="match status" value="2"/>
</dbReference>
<dbReference type="AlphaFoldDB" id="E3GYX4"/>
<dbReference type="PANTHER" id="PTHR34106:SF5">
    <property type="entry name" value="GLYCOSIDASE"/>
    <property type="match status" value="1"/>
</dbReference>
<dbReference type="HOGENOM" id="CLU_046648_0_0_2"/>
<dbReference type="InterPro" id="IPR007184">
    <property type="entry name" value="Mannoside_phosphorylase"/>
</dbReference>
<dbReference type="STRING" id="523846.Mfer_0707"/>
<dbReference type="CDD" id="cd18614">
    <property type="entry name" value="GH130"/>
    <property type="match status" value="1"/>
</dbReference>
<sequence>MKLVKWKDNPILSPTDDKWQNFQTFNAGAILIDDTIHIFYRAIGEDFISRIGYAKSKDGINIEERSSSPVFEHSYPSPFNNNRNLIPNSGGSRYGAEDPRVVRVNNDRNWRWKNPLLLSPMNGIHKNWVIFPEKIGKRYAILHTISPEVDIEYLKNLRCPEDIESYHCPLPKFGWEMCVKGAAAPPMKTKEGWLLLFHAIGKDGYYKIGAMLLDKKNPTEIISCSNGPILEPKENYEFSGIKPGVVYTTGAVIKNSKLLVYYGASDTYLCVAYANIDEFVESLLEERGCYYDEDVSKKIQRKPCFRTRPSQSLGKRSCIQWMPGEEK</sequence>
<dbReference type="Pfam" id="PF04041">
    <property type="entry name" value="Glyco_hydro_130"/>
    <property type="match status" value="1"/>
</dbReference>
<evidence type="ECO:0000313" key="4">
    <source>
        <dbReference type="Proteomes" id="UP000002315"/>
    </source>
</evidence>
<dbReference type="KEGG" id="mfv:Mfer_0707"/>
<keyword evidence="4" id="KW-1185">Reference proteome</keyword>
<accession>E3GYX4</accession>
<evidence type="ECO:0000256" key="2">
    <source>
        <dbReference type="ARBA" id="ARBA00022679"/>
    </source>
</evidence>
<dbReference type="OrthoDB" id="6245at2157"/>
<dbReference type="Proteomes" id="UP000002315">
    <property type="component" value="Chromosome"/>
</dbReference>
<organism evidence="3 4">
    <name type="scientific">Methanothermus fervidus (strain ATCC 43054 / DSM 2088 / JCM 10308 / V24 S)</name>
    <dbReference type="NCBI Taxonomy" id="523846"/>
    <lineage>
        <taxon>Archaea</taxon>
        <taxon>Methanobacteriati</taxon>
        <taxon>Methanobacteriota</taxon>
        <taxon>Methanomada group</taxon>
        <taxon>Methanobacteria</taxon>
        <taxon>Methanobacteriales</taxon>
        <taxon>Methanothermaceae</taxon>
        <taxon>Methanothermus</taxon>
    </lineage>
</organism>
<reference evidence="3 4" key="1">
    <citation type="journal article" date="2010" name="Stand. Genomic Sci.">
        <title>Complete genome sequence of Methanothermus fervidus type strain (V24S).</title>
        <authorList>
            <person name="Anderson I."/>
            <person name="Djao O.D."/>
            <person name="Misra M."/>
            <person name="Chertkov O."/>
            <person name="Nolan M."/>
            <person name="Lucas S."/>
            <person name="Lapidus A."/>
            <person name="Del Rio T.G."/>
            <person name="Tice H."/>
            <person name="Cheng J.F."/>
            <person name="Tapia R."/>
            <person name="Han C."/>
            <person name="Goodwin L."/>
            <person name="Pitluck S."/>
            <person name="Liolios K."/>
            <person name="Ivanova N."/>
            <person name="Mavromatis K."/>
            <person name="Mikhailova N."/>
            <person name="Pati A."/>
            <person name="Brambilla E."/>
            <person name="Chen A."/>
            <person name="Palaniappan K."/>
            <person name="Land M."/>
            <person name="Hauser L."/>
            <person name="Chang Y.J."/>
            <person name="Jeffries C.D."/>
            <person name="Sikorski J."/>
            <person name="Spring S."/>
            <person name="Rohde M."/>
            <person name="Eichinger K."/>
            <person name="Huber H."/>
            <person name="Wirth R."/>
            <person name="Goker M."/>
            <person name="Detter J.C."/>
            <person name="Woyke T."/>
            <person name="Bristow J."/>
            <person name="Eisen J.A."/>
            <person name="Markowitz V."/>
            <person name="Hugenholtz P."/>
            <person name="Klenk H.P."/>
            <person name="Kyrpides N.C."/>
        </authorList>
    </citation>
    <scope>NUCLEOTIDE SEQUENCE [LARGE SCALE GENOMIC DNA]</scope>
    <source>
        <strain evidence="4">ATCC 43054 / DSM 2088 / JCM 10308 / V24 S</strain>
    </source>
</reference>
<dbReference type="EMBL" id="CP002278">
    <property type="protein sequence ID" value="ADP77506.1"/>
    <property type="molecule type" value="Genomic_DNA"/>
</dbReference>
<keyword evidence="2" id="KW-0808">Transferase</keyword>
<evidence type="ECO:0000256" key="1">
    <source>
        <dbReference type="ARBA" id="ARBA00022676"/>
    </source>
</evidence>
<protein>
    <submittedName>
        <fullName evidence="3">Glycosidase PH1107-related protein</fullName>
    </submittedName>
</protein>
<name>E3GYX4_METFV</name>
<dbReference type="SUPFAM" id="SSF75005">
    <property type="entry name" value="Arabinanase/levansucrase/invertase"/>
    <property type="match status" value="1"/>
</dbReference>
<evidence type="ECO:0000313" key="3">
    <source>
        <dbReference type="EMBL" id="ADP77506.1"/>
    </source>
</evidence>
<keyword evidence="1" id="KW-0328">Glycosyltransferase</keyword>
<dbReference type="GO" id="GO:0016798">
    <property type="term" value="F:hydrolase activity, acting on glycosyl bonds"/>
    <property type="evidence" value="ECO:0007669"/>
    <property type="project" value="UniProtKB-KW"/>
</dbReference>
<proteinExistence type="predicted"/>
<dbReference type="InterPro" id="IPR023296">
    <property type="entry name" value="Glyco_hydro_beta-prop_sf"/>
</dbReference>
<dbReference type="PANTHER" id="PTHR34106">
    <property type="entry name" value="GLYCOSIDASE"/>
    <property type="match status" value="1"/>
</dbReference>